<feature type="binding site" evidence="10">
    <location>
        <position position="70"/>
    </location>
    <ligand>
        <name>Na(+)</name>
        <dbReference type="ChEBI" id="CHEBI:29101"/>
        <note>structural</note>
    </ligand>
</feature>
<keyword evidence="2 10" id="KW-1003">Cell membrane</keyword>
<evidence type="ECO:0000313" key="12">
    <source>
        <dbReference type="Proteomes" id="UP001321506"/>
    </source>
</evidence>
<evidence type="ECO:0000256" key="10">
    <source>
        <dbReference type="HAMAP-Rule" id="MF_00454"/>
    </source>
</evidence>
<dbReference type="PANTHER" id="PTHR28259:SF1">
    <property type="entry name" value="FLUORIDE EXPORT PROTEIN 1-RELATED"/>
    <property type="match status" value="1"/>
</dbReference>
<keyword evidence="10" id="KW-0406">Ion transport</keyword>
<dbReference type="GO" id="GO:0062054">
    <property type="term" value="F:fluoride channel activity"/>
    <property type="evidence" value="ECO:0007669"/>
    <property type="project" value="UniProtKB-UniRule"/>
</dbReference>
<keyword evidence="4 10" id="KW-1133">Transmembrane helix</keyword>
<feature type="transmembrane region" description="Helical" evidence="10">
    <location>
        <begin position="60"/>
        <end position="77"/>
    </location>
</feature>
<dbReference type="HAMAP" id="MF_00454">
    <property type="entry name" value="FluC"/>
    <property type="match status" value="1"/>
</dbReference>
<comment type="activity regulation">
    <text evidence="10">Na(+) is not transported, but it plays an essential structural role and its presence is essential for fluoride channel function.</text>
</comment>
<evidence type="ECO:0000256" key="6">
    <source>
        <dbReference type="ARBA" id="ARBA00023303"/>
    </source>
</evidence>
<feature type="transmembrane region" description="Helical" evidence="10">
    <location>
        <begin position="97"/>
        <end position="118"/>
    </location>
</feature>
<dbReference type="Pfam" id="PF02537">
    <property type="entry name" value="CRCB"/>
    <property type="match status" value="1"/>
</dbReference>
<dbReference type="PANTHER" id="PTHR28259">
    <property type="entry name" value="FLUORIDE EXPORT PROTEIN 1-RELATED"/>
    <property type="match status" value="1"/>
</dbReference>
<dbReference type="EMBL" id="JASATX010000002">
    <property type="protein sequence ID" value="MDI2098409.1"/>
    <property type="molecule type" value="Genomic_DNA"/>
</dbReference>
<evidence type="ECO:0000256" key="7">
    <source>
        <dbReference type="ARBA" id="ARBA00035120"/>
    </source>
</evidence>
<name>A0AAW6T559_9MICO</name>
<comment type="catalytic activity">
    <reaction evidence="8">
        <text>fluoride(in) = fluoride(out)</text>
        <dbReference type="Rhea" id="RHEA:76159"/>
        <dbReference type="ChEBI" id="CHEBI:17051"/>
    </reaction>
    <physiologicalReaction direction="left-to-right" evidence="8">
        <dbReference type="Rhea" id="RHEA:76160"/>
    </physiologicalReaction>
</comment>
<dbReference type="RefSeq" id="WP_281488203.1">
    <property type="nucleotide sequence ID" value="NZ_JASATX010000002.1"/>
</dbReference>
<proteinExistence type="inferred from homology"/>
<evidence type="ECO:0000256" key="9">
    <source>
        <dbReference type="ARBA" id="ARBA00049940"/>
    </source>
</evidence>
<keyword evidence="10" id="KW-0813">Transport</keyword>
<evidence type="ECO:0000256" key="8">
    <source>
        <dbReference type="ARBA" id="ARBA00035585"/>
    </source>
</evidence>
<comment type="subcellular location">
    <subcellularLocation>
        <location evidence="1 10">Cell membrane</location>
        <topology evidence="1 10">Multi-pass membrane protein</topology>
    </subcellularLocation>
</comment>
<dbReference type="AlphaFoldDB" id="A0AAW6T559"/>
<evidence type="ECO:0000256" key="2">
    <source>
        <dbReference type="ARBA" id="ARBA00022475"/>
    </source>
</evidence>
<sequence length="119" mass="11651">MTLLAVALGGGFGALARFAVTRAVRGPWGVLMVNAVGSAVAGVVLALARGGGLDDAATTALIAGFAGGLTTFSTFSVETLELVREGRSGVALLSVSANLVLGIGLAVAGYVLTAAAFWA</sequence>
<keyword evidence="3 10" id="KW-0812">Transmembrane</keyword>
<gene>
    <name evidence="10" type="primary">fluC</name>
    <name evidence="10" type="synonym">crcB</name>
    <name evidence="11" type="ORF">QF206_05445</name>
</gene>
<comment type="similarity">
    <text evidence="7 10">Belongs to the fluoride channel Fluc/FEX (TC 1.A.43) family.</text>
</comment>
<organism evidence="11 12">
    <name type="scientific">Ruicaihuangia caeni</name>
    <dbReference type="NCBI Taxonomy" id="3042517"/>
    <lineage>
        <taxon>Bacteria</taxon>
        <taxon>Bacillati</taxon>
        <taxon>Actinomycetota</taxon>
        <taxon>Actinomycetes</taxon>
        <taxon>Micrococcales</taxon>
        <taxon>Microbacteriaceae</taxon>
        <taxon>Ruicaihuangia</taxon>
    </lineage>
</organism>
<evidence type="ECO:0000256" key="5">
    <source>
        <dbReference type="ARBA" id="ARBA00023136"/>
    </source>
</evidence>
<dbReference type="GO" id="GO:0005886">
    <property type="term" value="C:plasma membrane"/>
    <property type="evidence" value="ECO:0007669"/>
    <property type="project" value="UniProtKB-SubCell"/>
</dbReference>
<keyword evidence="10" id="KW-0915">Sodium</keyword>
<evidence type="ECO:0000256" key="3">
    <source>
        <dbReference type="ARBA" id="ARBA00022692"/>
    </source>
</evidence>
<protein>
    <recommendedName>
        <fullName evidence="10">Fluoride-specific ion channel FluC</fullName>
    </recommendedName>
</protein>
<dbReference type="Proteomes" id="UP001321506">
    <property type="component" value="Unassembled WGS sequence"/>
</dbReference>
<dbReference type="GO" id="GO:0046872">
    <property type="term" value="F:metal ion binding"/>
    <property type="evidence" value="ECO:0007669"/>
    <property type="project" value="UniProtKB-KW"/>
</dbReference>
<evidence type="ECO:0000256" key="4">
    <source>
        <dbReference type="ARBA" id="ARBA00022989"/>
    </source>
</evidence>
<feature type="binding site" evidence="10">
    <location>
        <position position="67"/>
    </location>
    <ligand>
        <name>Na(+)</name>
        <dbReference type="ChEBI" id="CHEBI:29101"/>
        <note>structural</note>
    </ligand>
</feature>
<reference evidence="11 12" key="1">
    <citation type="submission" date="2023-04" db="EMBL/GenBank/DDBJ databases">
        <title>Klugiella caeni sp. nov. isolated from the sludge of biochemical tank.</title>
        <authorList>
            <person name="Geng K."/>
        </authorList>
    </citation>
    <scope>NUCLEOTIDE SEQUENCE [LARGE SCALE GENOMIC DNA]</scope>
    <source>
        <strain evidence="11 12">YN-L-19</strain>
    </source>
</reference>
<keyword evidence="5 10" id="KW-0472">Membrane</keyword>
<accession>A0AAW6T559</accession>
<keyword evidence="12" id="KW-1185">Reference proteome</keyword>
<comment type="function">
    <text evidence="9 10">Fluoride-specific ion channel. Important for reducing fluoride concentration in the cell, thus reducing its toxicity.</text>
</comment>
<comment type="caution">
    <text evidence="11">The sequence shown here is derived from an EMBL/GenBank/DDBJ whole genome shotgun (WGS) entry which is preliminary data.</text>
</comment>
<keyword evidence="6 10" id="KW-0407">Ion channel</keyword>
<evidence type="ECO:0000313" key="11">
    <source>
        <dbReference type="EMBL" id="MDI2098409.1"/>
    </source>
</evidence>
<dbReference type="InterPro" id="IPR003691">
    <property type="entry name" value="FluC"/>
</dbReference>
<evidence type="ECO:0000256" key="1">
    <source>
        <dbReference type="ARBA" id="ARBA00004651"/>
    </source>
</evidence>
<keyword evidence="10" id="KW-0479">Metal-binding</keyword>
<dbReference type="GO" id="GO:0140114">
    <property type="term" value="P:cellular detoxification of fluoride"/>
    <property type="evidence" value="ECO:0007669"/>
    <property type="project" value="UniProtKB-UniRule"/>
</dbReference>
<feature type="transmembrane region" description="Helical" evidence="10">
    <location>
        <begin position="28"/>
        <end position="48"/>
    </location>
</feature>